<dbReference type="EMBL" id="HBHD01002043">
    <property type="protein sequence ID" value="CAD9652430.1"/>
    <property type="molecule type" value="Transcribed_RNA"/>
</dbReference>
<name>A0A7S2QUU3_9CHLO</name>
<evidence type="ECO:0000313" key="1">
    <source>
        <dbReference type="EMBL" id="CAD9652430.1"/>
    </source>
</evidence>
<accession>A0A7S2QUU3</accession>
<reference evidence="1" key="1">
    <citation type="submission" date="2021-01" db="EMBL/GenBank/DDBJ databases">
        <authorList>
            <person name="Corre E."/>
            <person name="Pelletier E."/>
            <person name="Niang G."/>
            <person name="Scheremetjew M."/>
            <person name="Finn R."/>
            <person name="Kale V."/>
            <person name="Holt S."/>
            <person name="Cochrane G."/>
            <person name="Meng A."/>
            <person name="Brown T."/>
            <person name="Cohen L."/>
        </authorList>
    </citation>
    <scope>NUCLEOTIDE SEQUENCE</scope>
    <source>
        <strain evidence="1">SAG 11-48b</strain>
    </source>
</reference>
<dbReference type="AlphaFoldDB" id="A0A7S2QUU3"/>
<protein>
    <submittedName>
        <fullName evidence="1">Uncharacterized protein</fullName>
    </submittedName>
</protein>
<sequence length="137" mass="15133">MAVCVNSASHVVPLQYVASQPCLSQLHSRPFQAQACPTHPCITAIACTHTSRCSLVSAPTQYSSWSQLHPPSYTCLAVTHTLAYSHDNHRPKQTFATHARIHAKLERTQVCTLSLPRQLAAPCTHHYYSHLGELSHP</sequence>
<proteinExistence type="predicted"/>
<organism evidence="1">
    <name type="scientific">Chlamydomonas chlamydogama</name>
    <dbReference type="NCBI Taxonomy" id="225041"/>
    <lineage>
        <taxon>Eukaryota</taxon>
        <taxon>Viridiplantae</taxon>
        <taxon>Chlorophyta</taxon>
        <taxon>core chlorophytes</taxon>
        <taxon>Chlorophyceae</taxon>
        <taxon>CS clade</taxon>
        <taxon>Chlamydomonadales</taxon>
        <taxon>Chlamydomonadaceae</taxon>
        <taxon>Chlamydomonas</taxon>
    </lineage>
</organism>
<gene>
    <name evidence="1" type="ORF">CCHL1392_LOCUS1105</name>
</gene>